<proteinExistence type="predicted"/>
<dbReference type="InterPro" id="IPR003646">
    <property type="entry name" value="SH3-like_bac-type"/>
</dbReference>
<dbReference type="InterPro" id="IPR003961">
    <property type="entry name" value="FN3_dom"/>
</dbReference>
<dbReference type="Pfam" id="PF00041">
    <property type="entry name" value="fn3"/>
    <property type="match status" value="2"/>
</dbReference>
<dbReference type="InterPro" id="IPR013783">
    <property type="entry name" value="Ig-like_fold"/>
</dbReference>
<evidence type="ECO:0000259" key="2">
    <source>
        <dbReference type="PROSITE" id="PS50853"/>
    </source>
</evidence>
<feature type="signal peptide" evidence="1">
    <location>
        <begin position="1"/>
        <end position="22"/>
    </location>
</feature>
<name>A0A9D2MIF0_9FIRM</name>
<dbReference type="Pfam" id="PF08239">
    <property type="entry name" value="SH3_3"/>
    <property type="match status" value="1"/>
</dbReference>
<keyword evidence="1" id="KW-0732">Signal</keyword>
<feature type="domain" description="Fibronectin type-III" evidence="2">
    <location>
        <begin position="786"/>
        <end position="876"/>
    </location>
</feature>
<gene>
    <name evidence="3" type="ORF">IAA37_05855</name>
</gene>
<accession>A0A9D2MIF0</accession>
<dbReference type="InterPro" id="IPR036116">
    <property type="entry name" value="FN3_sf"/>
</dbReference>
<evidence type="ECO:0000256" key="1">
    <source>
        <dbReference type="SAM" id="SignalP"/>
    </source>
</evidence>
<dbReference type="Gene3D" id="2.30.30.40">
    <property type="entry name" value="SH3 Domains"/>
    <property type="match status" value="1"/>
</dbReference>
<dbReference type="SUPFAM" id="SSF49265">
    <property type="entry name" value="Fibronectin type III"/>
    <property type="match status" value="6"/>
</dbReference>
<reference evidence="3" key="1">
    <citation type="journal article" date="2021" name="PeerJ">
        <title>Extensive microbial diversity within the chicken gut microbiome revealed by metagenomics and culture.</title>
        <authorList>
            <person name="Gilroy R."/>
            <person name="Ravi A."/>
            <person name="Getino M."/>
            <person name="Pursley I."/>
            <person name="Horton D.L."/>
            <person name="Alikhan N.F."/>
            <person name="Baker D."/>
            <person name="Gharbi K."/>
            <person name="Hall N."/>
            <person name="Watson M."/>
            <person name="Adriaenssens E.M."/>
            <person name="Foster-Nyarko E."/>
            <person name="Jarju S."/>
            <person name="Secka A."/>
            <person name="Antonio M."/>
            <person name="Oren A."/>
            <person name="Chaudhuri R.R."/>
            <person name="La Ragione R."/>
            <person name="Hildebrand F."/>
            <person name="Pallen M.J."/>
        </authorList>
    </citation>
    <scope>NUCLEOTIDE SEQUENCE</scope>
    <source>
        <strain evidence="3">CHK188-16595</strain>
    </source>
</reference>
<comment type="caution">
    <text evidence="3">The sequence shown here is derived from an EMBL/GenBank/DDBJ whole genome shotgun (WGS) entry which is preliminary data.</text>
</comment>
<reference evidence="3" key="2">
    <citation type="submission" date="2021-04" db="EMBL/GenBank/DDBJ databases">
        <authorList>
            <person name="Gilroy R."/>
        </authorList>
    </citation>
    <scope>NUCLEOTIDE SEQUENCE</scope>
    <source>
        <strain evidence="3">CHK188-16595</strain>
    </source>
</reference>
<evidence type="ECO:0000313" key="3">
    <source>
        <dbReference type="EMBL" id="HJB75182.1"/>
    </source>
</evidence>
<dbReference type="EMBL" id="DWXN01000010">
    <property type="protein sequence ID" value="HJB75182.1"/>
    <property type="molecule type" value="Genomic_DNA"/>
</dbReference>
<dbReference type="PROSITE" id="PS50853">
    <property type="entry name" value="FN3"/>
    <property type="match status" value="3"/>
</dbReference>
<evidence type="ECO:0000313" key="4">
    <source>
        <dbReference type="Proteomes" id="UP000823877"/>
    </source>
</evidence>
<sequence>MKKVLSILLAALCAAGAISVCAAASGAVSSYQQQLIAAGFPSAYAAKLALLKEKYPNWEFQPMEVGVELEEAVANERTPHSQQLIQKTSSNNTRNFYCTCSSCYRNGNYVIQEGSSWVSASESAVEYYMDPLNFLDERYIFQFETTAYSSAQTTAGIETIIKNTWMYNSLITYKDSSGTTRTYTSSAYPNGVKYSQAILDAAKESGTSAYYLASRIVQEVGGKTNSAGGASGTNSTYPGIYNYYNIGANSGYLDGLRWAAASSSGGYTTNTNARLRSQPTTNSTHIITVPEGTSVTIIRTTNTQPDGYQWYNVSVTVNSKPYTGYIRSDLIDHGDRYNRPWTNPYVSIVNGAKYIANNFSEDQNTGYLQKFNVNPNSSNMYAHEYMANVQAPSSEASNTYNAYAEANLLSAPKTFIIPVYDNVDPGITGLHVYARGDGGTDLYLEWDPVADANRYSVYIVSGGQSLLKGTTKDTRFVFTDLTPSWEYDVLIIANNSKNTSSGIFTVCAAPAPVEDFDVQLRDLNTFAATWDAQSCHGYYLEWATDKNFSQNKGSVFITGSATDAYTANLPNAGNYYFRIRAWKTFNGSSIYGDFSPISDLSDNLIQPQGFQITQRGNGGASLTLDWTDVADASGYRIYIVSGDTETLKGTVTGSRFTFTDLTPSWEYDIKVEAFNTGKSSQAIYRICAAPAPVPGFSAEILDENTVELSWDPVTCHGYYIQWATDEDFTQNTGGVSLASSATDHYTMNFENAHDYYVRILAWKNFESETIRGEYGEAINLTVLLPSPSGFQVTAYGDNGTDLTLEWDDVAGADGYRIYIVSGDAKTLKGESTKSVFTFTDLTPGWEYEILVEAYSHSGRSSDSTYTVHAGTATVTDVQLTAQSAGKVIVTWSSVNCHGYRIEWASNSSFTQNTGSADSTTASYTFGAEYIRDYYIRIRAWKNYNGNIVYGDYSDTVKLSDVLYAADGFNVYARGDGGTDLYLEWNDVAGADGYRVYIVSGGKDTLKGTVSENRYTFTDLVAAWEYDVKVVAFNEVSAASATYKVCAAPAPVEHVSAEADGTSITAAWDVQACHGYYIQWASDAAFTQNVGGAFITGSGATSYTLNWNEDENCYIRVRAWKWYQDQRLYGDFSQAVKVGDYLAKPDGFNVYARGDGGTDLYLDWNDVSGAEGYRVYIVSGGTDQFKGTVTESRYTFTDLTAAWEYDVKVVAYGAGKTSESTYRVCAAPAPVNHVSAKSDEKTITATWDVQACHGYYIQWASDADFTQNVNGAFITGSGATSYTIDSSGTETYYIRVRAWKWYQDQRLYGDFSQAVKPAETLSVPDGFHVYARGDNGTDLYLDWNDVPGADGYSVYIVSGETDQLKGIVTESQYTFTDLTAAWEYDVKVVAYGKGKTSEAVYRICAAPSIVQNFSVQSGGNTATATWDVQACHGYYIQWATDENFTQNVNGAFLTGSGATNYTIDLDDHDTYYIRVRAWKWYQDQRLFSDFSAPVQITK</sequence>
<dbReference type="PANTHER" id="PTHR47135">
    <property type="entry name" value="FIBRONECTIN TYPE III DOMAIN-CONTAINING PROTEIN 7"/>
    <property type="match status" value="1"/>
</dbReference>
<dbReference type="Gene3D" id="2.60.40.10">
    <property type="entry name" value="Immunoglobulins"/>
    <property type="match status" value="8"/>
</dbReference>
<dbReference type="PANTHER" id="PTHR47135:SF1">
    <property type="entry name" value="FIBRONECTIN TYPE III DOMAIN-CONTAINING PROTEIN 7"/>
    <property type="match status" value="1"/>
</dbReference>
<feature type="domain" description="Fibronectin type-III" evidence="2">
    <location>
        <begin position="1405"/>
        <end position="1497"/>
    </location>
</feature>
<feature type="chain" id="PRO_5038801205" evidence="1">
    <location>
        <begin position="23"/>
        <end position="1497"/>
    </location>
</feature>
<dbReference type="Proteomes" id="UP000823877">
    <property type="component" value="Unassembled WGS sequence"/>
</dbReference>
<feature type="domain" description="Fibronectin type-III" evidence="2">
    <location>
        <begin position="606"/>
        <end position="691"/>
    </location>
</feature>
<protein>
    <submittedName>
        <fullName evidence="3">Fibronectin type III domain-containing protein</fullName>
    </submittedName>
</protein>
<dbReference type="CDD" id="cd00063">
    <property type="entry name" value="FN3"/>
    <property type="match status" value="4"/>
</dbReference>
<organism evidence="3 4">
    <name type="scientific">Candidatus Eubacterium faecale</name>
    <dbReference type="NCBI Taxonomy" id="2838568"/>
    <lineage>
        <taxon>Bacteria</taxon>
        <taxon>Bacillati</taxon>
        <taxon>Bacillota</taxon>
        <taxon>Clostridia</taxon>
        <taxon>Eubacteriales</taxon>
        <taxon>Eubacteriaceae</taxon>
        <taxon>Eubacterium</taxon>
    </lineage>
</organism>
<dbReference type="SMART" id="SM00060">
    <property type="entry name" value="FN3"/>
    <property type="match status" value="11"/>
</dbReference>